<dbReference type="EMBL" id="JAMKFE010000003">
    <property type="protein sequence ID" value="MCM5678897.1"/>
    <property type="molecule type" value="Genomic_DNA"/>
</dbReference>
<evidence type="ECO:0000313" key="2">
    <source>
        <dbReference type="Proteomes" id="UP001165541"/>
    </source>
</evidence>
<gene>
    <name evidence="1" type="ORF">M8A51_05060</name>
</gene>
<reference evidence="1" key="1">
    <citation type="submission" date="2022-05" db="EMBL/GenBank/DDBJ databases">
        <title>Schlegelella sp. nov., isolated from mangrove soil.</title>
        <authorList>
            <person name="Liu Y."/>
            <person name="Ge X."/>
            <person name="Liu W."/>
        </authorList>
    </citation>
    <scope>NUCLEOTIDE SEQUENCE</scope>
    <source>
        <strain evidence="1">S2-27</strain>
    </source>
</reference>
<dbReference type="RefSeq" id="WP_251777056.1">
    <property type="nucleotide sequence ID" value="NZ_JAMKFE010000003.1"/>
</dbReference>
<dbReference type="Proteomes" id="UP001165541">
    <property type="component" value="Unassembled WGS sequence"/>
</dbReference>
<evidence type="ECO:0000313" key="1">
    <source>
        <dbReference type="EMBL" id="MCM5678897.1"/>
    </source>
</evidence>
<protein>
    <submittedName>
        <fullName evidence="1">Uncharacterized protein</fullName>
    </submittedName>
</protein>
<comment type="caution">
    <text evidence="1">The sequence shown here is derived from an EMBL/GenBank/DDBJ whole genome shotgun (WGS) entry which is preliminary data.</text>
</comment>
<name>A0ABT0YJJ4_9BURK</name>
<proteinExistence type="predicted"/>
<accession>A0ABT0YJJ4</accession>
<sequence>MIMIRINHLLFGVVPLCWISIGAAIGAGGLPPAPLRESGTAPESRVRELHLKDYSEIGVKHSVPCDFRYTDKYFGYLDDETYYRKGKLPFQSACYDAASAEVLGDAPVRFDASRNEWVRDISVALKRWASGGELRPEQLKSITASIRTYPLNNVNARGFAYTEDSWTGDERSRVRRLQYCLFREGVALCGAGDMGYLTSGEEKEMTRYTLDILRSIEFLPKRNDASSLPSGPAQEPQIRN</sequence>
<keyword evidence="2" id="KW-1185">Reference proteome</keyword>
<organism evidence="1 2">
    <name type="scientific">Caldimonas mangrovi</name>
    <dbReference type="NCBI Taxonomy" id="2944811"/>
    <lineage>
        <taxon>Bacteria</taxon>
        <taxon>Pseudomonadati</taxon>
        <taxon>Pseudomonadota</taxon>
        <taxon>Betaproteobacteria</taxon>
        <taxon>Burkholderiales</taxon>
        <taxon>Sphaerotilaceae</taxon>
        <taxon>Caldimonas</taxon>
    </lineage>
</organism>